<evidence type="ECO:0000313" key="11">
    <source>
        <dbReference type="Proteomes" id="UP000179807"/>
    </source>
</evidence>
<dbReference type="CDD" id="cd00130">
    <property type="entry name" value="PAS"/>
    <property type="match status" value="1"/>
</dbReference>
<dbReference type="InterPro" id="IPR000014">
    <property type="entry name" value="PAS"/>
</dbReference>
<evidence type="ECO:0000256" key="6">
    <source>
        <dbReference type="ARBA" id="ARBA00023239"/>
    </source>
</evidence>
<dbReference type="VEuPathDB" id="TrichDB:TRFO_01563"/>
<feature type="transmembrane region" description="Helical" evidence="7">
    <location>
        <begin position="295"/>
        <end position="313"/>
    </location>
</feature>
<dbReference type="Gene3D" id="3.30.70.1230">
    <property type="entry name" value="Nucleotide cyclase"/>
    <property type="match status" value="1"/>
</dbReference>
<dbReference type="Proteomes" id="UP000179807">
    <property type="component" value="Unassembled WGS sequence"/>
</dbReference>
<evidence type="ECO:0000259" key="8">
    <source>
        <dbReference type="PROSITE" id="PS50112"/>
    </source>
</evidence>
<keyword evidence="3" id="KW-0547">Nucleotide-binding</keyword>
<dbReference type="GO" id="GO:0007168">
    <property type="term" value="P:receptor guanylyl cyclase signaling pathway"/>
    <property type="evidence" value="ECO:0007669"/>
    <property type="project" value="TreeGrafter"/>
</dbReference>
<sequence length="1652" mass="189129">MTEASVVHTANVKELDIGDIFASNFLFLENIAHTSLPLKLIYLQTLIYSLQIIFQWAGSTRNITEIHENEIINVFDNLNFIEKVLSYIFGALYITDPVTAGGRIGTINLSIFGWILSGIALIPSLLSCAIFLLFKLYSFQSKMAYFSINIMISIIYPILILPLSYHITITINEIIQGSNFSPIGQAFNHSRKVSTIFLLACEILSYIISILETMMGRLIMGNTPFSFYFLFQNYNFGLIQSILYIPSIFTYFKFIFSFYPNYTMYIIYVLEIIYYAIYLNIFLYSPPASNFKYSAVSSICCTNILMLISYIVMRCLKRKDEYVHLAFVILFFVLCIVFYIIYQLQVKKAVKILAYDSKLNVVNLPLQDRIRKQNIGNMYEIIERFDKIFALKNDSKNPSSENGRQNFPCNEFSDGNLGNIFLSKSMMSFNSSITSFTNESIYGNILMNPHKAFWFLLVGIQNACDLVVDGTFQKYIYNMENFDIDLARLIALCSAGFIEERKFMIQMIHYIIANSQNPSFADKFLIFQMRRLIASRQTSITDNVDVGLNLAIFDSRQIELGMMRFWLQPKLSVAHLYHVSKMVQKGKRMWRNISSTTPNMIKVLEEELRFTIECECDFQNSIYKKRRIDFLDNGLLMSKDQGFYAMANMFPIYVKKHILRYDGLFTISTSTNEKGVIYFMSKARIGSESTSNDIFSSDLDNSENIEIAKKLFHNPKTRLAIFSATNGMNPKMASYMIIYNIIWTLIMVIVFWFLAAFLYPYFNNNIDDNTLLDSLRLSRSANSIGNMALLLRYFLKDDAIKFWETANKYDQRYWTEGFFKLDPEHFDESITNYSHQSLQYFSDCTYYLRLVKENSKYLNLSVVDNNFRNPIATSTVCLHGSPISKIPITFKASMVLDISNTIACLYEEDDYLTNNDYFCSIYSGYEVLCNLFFNIRVSIYEATIAKNRKIESYYPIFMIFLPLFYWVVSASMTLFLGIKLYKEVQKLATLLITSFSENDKKEGAKKISLISSNSEIEIASYALDVSSGKIFFIQIFSVICIYILVAALIILIFNQAMTMQRNSVNVSYWDMYNTVRIPYIVEIFQTTIFAFLLNFRDSNISSTQNEVNIALDYIKRIRDSTNNFLTTSVTSDSVVNVDDELSYFILADTCENKTDELDFISLNYCSSINHLVTVFNTMYYDIVIHIQDNVTDDSDIQQLVELFFGSSIGLIPRINNISSLISRVNDDFLYNYQTNLLVMLVIAFASIIAIFLILQSYVNTMVQSYKGGLTLLRRINPTSLSQNDELLKFLMLKDDYNATGNAHTVTKRIVYNSNDMIICVSFDGLIIEFVNPAVVSELGLSSDQLLGQFFSVIFDEKSREQVIPTMNMIVNNETQSMIDVPVICIAGDTTCINFSLSVFRANTTSGNNIGSKHLFAILRNMDEIVFHQKAAEEAKKKSETLLYHILPPSIVRKLNQGEKNVSMLVQTASIMFIDIVKFSEFSIALSPQQILGSLSSICDAYDRRIASYPKLNKIKLIGDIYMCAGGLFDDEPEPEKRACEIINFGIEALLTINDQNMKMNTNLSVRIGVNTGGPIIAGVLGTDKLQFDIIGDPINVASRLQSTSRPNQIHISEYTFSLITGHGFTIQERNMTFLKGKGNQKTYQVIFNENEE</sequence>
<feature type="transmembrane region" description="Helical" evidence="7">
    <location>
        <begin position="146"/>
        <end position="165"/>
    </location>
</feature>
<dbReference type="GO" id="GO:0005886">
    <property type="term" value="C:plasma membrane"/>
    <property type="evidence" value="ECO:0007669"/>
    <property type="project" value="TreeGrafter"/>
</dbReference>
<feature type="transmembrane region" description="Helical" evidence="7">
    <location>
        <begin position="953"/>
        <end position="978"/>
    </location>
</feature>
<gene>
    <name evidence="10" type="ORF">TRFO_01563</name>
</gene>
<dbReference type="RefSeq" id="XP_068356981.1">
    <property type="nucleotide sequence ID" value="XM_068490167.1"/>
</dbReference>
<accession>A0A1J4K2X6</accession>
<feature type="transmembrane region" description="Helical" evidence="7">
    <location>
        <begin position="737"/>
        <end position="762"/>
    </location>
</feature>
<dbReference type="Pfam" id="PF00211">
    <property type="entry name" value="Guanylate_cyc"/>
    <property type="match status" value="1"/>
</dbReference>
<evidence type="ECO:0000256" key="3">
    <source>
        <dbReference type="ARBA" id="ARBA00022741"/>
    </source>
</evidence>
<dbReference type="PANTHER" id="PTHR11920">
    <property type="entry name" value="GUANYLYL CYCLASE"/>
    <property type="match status" value="1"/>
</dbReference>
<organism evidence="10 11">
    <name type="scientific">Tritrichomonas foetus</name>
    <dbReference type="NCBI Taxonomy" id="1144522"/>
    <lineage>
        <taxon>Eukaryota</taxon>
        <taxon>Metamonada</taxon>
        <taxon>Parabasalia</taxon>
        <taxon>Tritrichomonadida</taxon>
        <taxon>Tritrichomonadidae</taxon>
        <taxon>Tritrichomonas</taxon>
    </lineage>
</organism>
<evidence type="ECO:0000256" key="5">
    <source>
        <dbReference type="ARBA" id="ARBA00023136"/>
    </source>
</evidence>
<dbReference type="GO" id="GO:0000166">
    <property type="term" value="F:nucleotide binding"/>
    <property type="evidence" value="ECO:0007669"/>
    <property type="project" value="UniProtKB-KW"/>
</dbReference>
<dbReference type="GO" id="GO:0004383">
    <property type="term" value="F:guanylate cyclase activity"/>
    <property type="evidence" value="ECO:0007669"/>
    <property type="project" value="TreeGrafter"/>
</dbReference>
<evidence type="ECO:0000259" key="9">
    <source>
        <dbReference type="PROSITE" id="PS50125"/>
    </source>
</evidence>
<dbReference type="GO" id="GO:0004016">
    <property type="term" value="F:adenylate cyclase activity"/>
    <property type="evidence" value="ECO:0007669"/>
    <property type="project" value="TreeGrafter"/>
</dbReference>
<dbReference type="InterPro" id="IPR035965">
    <property type="entry name" value="PAS-like_dom_sf"/>
</dbReference>
<dbReference type="SUPFAM" id="SSF55073">
    <property type="entry name" value="Nucleotide cyclase"/>
    <property type="match status" value="1"/>
</dbReference>
<feature type="transmembrane region" description="Helical" evidence="7">
    <location>
        <begin position="262"/>
        <end position="283"/>
    </location>
</feature>
<feature type="domain" description="PAS" evidence="8">
    <location>
        <begin position="1302"/>
        <end position="1373"/>
    </location>
</feature>
<reference evidence="10" key="1">
    <citation type="submission" date="2016-10" db="EMBL/GenBank/DDBJ databases">
        <authorList>
            <person name="Benchimol M."/>
            <person name="Almeida L.G."/>
            <person name="Vasconcelos A.T."/>
            <person name="Perreira-Neves A."/>
            <person name="Rosa I.A."/>
            <person name="Tasca T."/>
            <person name="Bogo M.R."/>
            <person name="de Souza W."/>
        </authorList>
    </citation>
    <scope>NUCLEOTIDE SEQUENCE [LARGE SCALE GENOMIC DNA]</scope>
    <source>
        <strain evidence="10">K</strain>
    </source>
</reference>
<dbReference type="GO" id="GO:0035556">
    <property type="term" value="P:intracellular signal transduction"/>
    <property type="evidence" value="ECO:0007669"/>
    <property type="project" value="InterPro"/>
</dbReference>
<dbReference type="OrthoDB" id="60033at2759"/>
<dbReference type="InterPro" id="IPR001054">
    <property type="entry name" value="A/G_cyclase"/>
</dbReference>
<dbReference type="CDD" id="cd07302">
    <property type="entry name" value="CHD"/>
    <property type="match status" value="1"/>
</dbReference>
<dbReference type="PANTHER" id="PTHR11920:SF335">
    <property type="entry name" value="GUANYLATE CYCLASE"/>
    <property type="match status" value="1"/>
</dbReference>
<proteinExistence type="predicted"/>
<evidence type="ECO:0000256" key="4">
    <source>
        <dbReference type="ARBA" id="ARBA00022989"/>
    </source>
</evidence>
<evidence type="ECO:0000256" key="1">
    <source>
        <dbReference type="ARBA" id="ARBA00004370"/>
    </source>
</evidence>
<keyword evidence="2 7" id="KW-0812">Transmembrane</keyword>
<feature type="transmembrane region" description="Helical" evidence="7">
    <location>
        <begin position="236"/>
        <end position="256"/>
    </location>
</feature>
<keyword evidence="4 7" id="KW-1133">Transmembrane helix</keyword>
<feature type="transmembrane region" description="Helical" evidence="7">
    <location>
        <begin position="196"/>
        <end position="215"/>
    </location>
</feature>
<dbReference type="InterPro" id="IPR050401">
    <property type="entry name" value="Cyclic_nucleotide_synthase"/>
</dbReference>
<feature type="transmembrane region" description="Helical" evidence="7">
    <location>
        <begin position="1236"/>
        <end position="1258"/>
    </location>
</feature>
<feature type="transmembrane region" description="Helical" evidence="7">
    <location>
        <begin position="1030"/>
        <end position="1057"/>
    </location>
</feature>
<name>A0A1J4K2X6_9EUKA</name>
<protein>
    <recommendedName>
        <fullName evidence="12">Adenylate and Guanylate cyclase catalytic domain containing protein</fullName>
    </recommendedName>
</protein>
<comment type="caution">
    <text evidence="10">The sequence shown here is derived from an EMBL/GenBank/DDBJ whole genome shotgun (WGS) entry which is preliminary data.</text>
</comment>
<evidence type="ECO:0000313" key="10">
    <source>
        <dbReference type="EMBL" id="OHT03845.1"/>
    </source>
</evidence>
<dbReference type="PROSITE" id="PS50125">
    <property type="entry name" value="GUANYLATE_CYCLASE_2"/>
    <property type="match status" value="1"/>
</dbReference>
<dbReference type="GeneID" id="94824871"/>
<dbReference type="PROSITE" id="PS50112">
    <property type="entry name" value="PAS"/>
    <property type="match status" value="1"/>
</dbReference>
<dbReference type="SMART" id="SM00044">
    <property type="entry name" value="CYCc"/>
    <property type="match status" value="1"/>
</dbReference>
<dbReference type="EMBL" id="MLAK01000815">
    <property type="protein sequence ID" value="OHT03845.1"/>
    <property type="molecule type" value="Genomic_DNA"/>
</dbReference>
<keyword evidence="5 7" id="KW-0472">Membrane</keyword>
<evidence type="ECO:0000256" key="2">
    <source>
        <dbReference type="ARBA" id="ARBA00022692"/>
    </source>
</evidence>
<comment type="subcellular location">
    <subcellularLocation>
        <location evidence="1">Membrane</location>
    </subcellularLocation>
</comment>
<dbReference type="SUPFAM" id="SSF55785">
    <property type="entry name" value="PYP-like sensor domain (PAS domain)"/>
    <property type="match status" value="1"/>
</dbReference>
<dbReference type="InterPro" id="IPR029787">
    <property type="entry name" value="Nucleotide_cyclase"/>
</dbReference>
<evidence type="ECO:0000256" key="7">
    <source>
        <dbReference type="SAM" id="Phobius"/>
    </source>
</evidence>
<evidence type="ECO:0008006" key="12">
    <source>
        <dbReference type="Google" id="ProtNLM"/>
    </source>
</evidence>
<dbReference type="GO" id="GO:0001653">
    <property type="term" value="F:peptide receptor activity"/>
    <property type="evidence" value="ECO:0007669"/>
    <property type="project" value="TreeGrafter"/>
</dbReference>
<feature type="transmembrane region" description="Helical" evidence="7">
    <location>
        <begin position="325"/>
        <end position="342"/>
    </location>
</feature>
<keyword evidence="11" id="KW-1185">Reference proteome</keyword>
<keyword evidence="6" id="KW-0456">Lyase</keyword>
<dbReference type="Gene3D" id="3.30.450.20">
    <property type="entry name" value="PAS domain"/>
    <property type="match status" value="1"/>
</dbReference>
<feature type="transmembrane region" description="Helical" evidence="7">
    <location>
        <begin position="111"/>
        <end position="134"/>
    </location>
</feature>
<feature type="domain" description="Guanylate cyclase" evidence="9">
    <location>
        <begin position="1469"/>
        <end position="1601"/>
    </location>
</feature>